<keyword evidence="1" id="KW-0472">Membrane</keyword>
<dbReference type="EMBL" id="JOKH01000001">
    <property type="protein sequence ID" value="KEQ18839.1"/>
    <property type="molecule type" value="Genomic_DNA"/>
</dbReference>
<reference evidence="2 3" key="1">
    <citation type="submission" date="2014-06" db="EMBL/GenBank/DDBJ databases">
        <title>Whole Genome Sequences of Three Symbiotic Endozoicomonas Bacteria.</title>
        <authorList>
            <person name="Neave M.J."/>
            <person name="Apprill A."/>
            <person name="Voolstra C.R."/>
        </authorList>
    </citation>
    <scope>NUCLEOTIDE SEQUENCE [LARGE SCALE GENOMIC DNA]</scope>
    <source>
        <strain evidence="2 3">DSM 25634</strain>
    </source>
</reference>
<name>A0A081NK66_9GAMM</name>
<dbReference type="Proteomes" id="UP000028073">
    <property type="component" value="Unassembled WGS sequence"/>
</dbReference>
<proteinExistence type="predicted"/>
<feature type="transmembrane region" description="Helical" evidence="1">
    <location>
        <begin position="18"/>
        <end position="38"/>
    </location>
</feature>
<organism evidence="2 3">
    <name type="scientific">Endozoicomonas numazuensis</name>
    <dbReference type="NCBI Taxonomy" id="1137799"/>
    <lineage>
        <taxon>Bacteria</taxon>
        <taxon>Pseudomonadati</taxon>
        <taxon>Pseudomonadota</taxon>
        <taxon>Gammaproteobacteria</taxon>
        <taxon>Oceanospirillales</taxon>
        <taxon>Endozoicomonadaceae</taxon>
        <taxon>Endozoicomonas</taxon>
    </lineage>
</organism>
<keyword evidence="1" id="KW-1133">Transmembrane helix</keyword>
<keyword evidence="1" id="KW-0812">Transmembrane</keyword>
<sequence>MMSPVAFDNPYGDDKKQVLLLLIMVGYPVPLFGLYWLFGSDYFGISGLVCLLASILLVLSAMHFLGYLKWVFSFEK</sequence>
<feature type="transmembrane region" description="Helical" evidence="1">
    <location>
        <begin position="44"/>
        <end position="68"/>
    </location>
</feature>
<dbReference type="AlphaFoldDB" id="A0A081NK66"/>
<evidence type="ECO:0000256" key="1">
    <source>
        <dbReference type="SAM" id="Phobius"/>
    </source>
</evidence>
<keyword evidence="3" id="KW-1185">Reference proteome</keyword>
<comment type="caution">
    <text evidence="2">The sequence shown here is derived from an EMBL/GenBank/DDBJ whole genome shotgun (WGS) entry which is preliminary data.</text>
</comment>
<protein>
    <submittedName>
        <fullName evidence="2">Uncharacterized protein</fullName>
    </submittedName>
</protein>
<evidence type="ECO:0000313" key="2">
    <source>
        <dbReference type="EMBL" id="KEQ18839.1"/>
    </source>
</evidence>
<gene>
    <name evidence="2" type="ORF">GZ78_01830</name>
</gene>
<accession>A0A081NK66</accession>
<evidence type="ECO:0000313" key="3">
    <source>
        <dbReference type="Proteomes" id="UP000028073"/>
    </source>
</evidence>